<evidence type="ECO:0000313" key="2">
    <source>
        <dbReference type="Proteomes" id="UP001148737"/>
    </source>
</evidence>
<name>A0ACC1R5U6_9HYPO</name>
<evidence type="ECO:0000313" key="1">
    <source>
        <dbReference type="EMBL" id="KAJ3497781.1"/>
    </source>
</evidence>
<dbReference type="EMBL" id="JANAKD010000090">
    <property type="protein sequence ID" value="KAJ3497781.1"/>
    <property type="molecule type" value="Genomic_DNA"/>
</dbReference>
<sequence>MAQDPRALLQKAEKTLQGAGSGFSFFGGREEKYQNAADLFVQAANAFKMQKQDLDAGKAFEKAAEVFTKNLNEPDDAANSLIDAFKAYRKTDPKAAIRCVKVAIQRYCAKGNFRRAASQQEALAEVYEQELGDNKSALEACEAAAGWYEGDGAAALANKLWIKVADMAALEGDYYKAIENYEKVAAVSIDNNLMKYSVKDYYLKAGICHLATGDMVATQRALDKFRENDPSFATQREHLLLVDLCEAIEAKSQEQFTDKLYQYDQMSKLDKWKTTMLVRVKNGIEEADDEFALNTLAIYKYSNLHDSDTTAEMTRPQSSPILAQLRGAKTFPEQTAALQALKNEIVGHVQKKEEWVSVGVLEPIVRSLASTRAPLKANGKDTQQSTAMRPLSEEDSVKLQALQLVSSFANGGPAFLPPLDAAMALPAILNNISPASAPTQIIAASLRALTSIADAALLASPSCNFDVEAIADHVFIPQHVESLAVILASSSTPGVSLPIFKQNTLAIGIICRLCREERHQQALAAGGVLDLLATQLASIAVRDGFVVPGAEESASKDSISEAFPVAAKKNARIGPVLEAISAIIGDSKYRATRLVNSPSILAVFPSIEARRFPQLGLGRSQDSENSGVELFRPKWLTAMEYLLPAVVIPQPGSGTSTPFSHSDYTEFKGSRKSKSGLTIAEAGRFHVPGHNGSYPTSDIESPIIPWLVYLVRSLDEVERLAALSVLASLFRAGLCMTVARETTLALLVVPILINTIDKNDKEGKEDKEAENIEDPKTLTRHYVLERAPVILARLITDCEFLQKAAFDCDAVKVLTRLLKNTYRPLPLIQPQYWSAHADEGMEVESTSPMYRLGDGGVHPVMAHRIRAREAALKAIGAIAACKEDYRKALVVEDFVPYVVESLSEFPGKPRQPKDRKDRNAAEPTRTSADPNYGTNPIGVIVAACFVARMLSRSVHTSRTALIDHNIAAPILNAMKHSDVNLQIAATAAVANLVVSVSPSKEYLTEHGVMKVLCEHAHSYNPALRLNALWALKHFVDGISASMKKTCLEQLEPGWLIQLISDEEQEENIYTARMGDDLDEEMDGEQAEGPPRWLYSAGGSIRTVDASESTRLRQIEDYLSSIRESESNPVPRARNDVVAIQEQGVDFIRNLIGRVDGAAGADASAENPEVIDYLFKALGQDRLFDILAAKLRAKILHPFARKGSMAGRETKIVHPQARIVAVVIYILTHIAATGPRYCQLVIAQTELLKLLVQQVHNKDCEVRLALCRLLYNLTTKDNGAESQACAQRAAELKRLGFSTKIETLMKQDRDLNVRENARMAAWLIDNPAA</sequence>
<gene>
    <name evidence="1" type="ORF">NLG97_g1635</name>
</gene>
<organism evidence="1 2">
    <name type="scientific">Lecanicillium saksenae</name>
    <dbReference type="NCBI Taxonomy" id="468837"/>
    <lineage>
        <taxon>Eukaryota</taxon>
        <taxon>Fungi</taxon>
        <taxon>Dikarya</taxon>
        <taxon>Ascomycota</taxon>
        <taxon>Pezizomycotina</taxon>
        <taxon>Sordariomycetes</taxon>
        <taxon>Hypocreomycetidae</taxon>
        <taxon>Hypocreales</taxon>
        <taxon>Cordycipitaceae</taxon>
        <taxon>Lecanicillium</taxon>
    </lineage>
</organism>
<accession>A0ACC1R5U6</accession>
<dbReference type="Proteomes" id="UP001148737">
    <property type="component" value="Unassembled WGS sequence"/>
</dbReference>
<protein>
    <submittedName>
        <fullName evidence="1">Uncharacterized protein</fullName>
    </submittedName>
</protein>
<keyword evidence="2" id="KW-1185">Reference proteome</keyword>
<reference evidence="1" key="1">
    <citation type="submission" date="2022-07" db="EMBL/GenBank/DDBJ databases">
        <title>Genome Sequence of Lecanicillium saksenae.</title>
        <authorList>
            <person name="Buettner E."/>
        </authorList>
    </citation>
    <scope>NUCLEOTIDE SEQUENCE</scope>
    <source>
        <strain evidence="1">VT-O1</strain>
    </source>
</reference>
<proteinExistence type="predicted"/>
<comment type="caution">
    <text evidence="1">The sequence shown here is derived from an EMBL/GenBank/DDBJ whole genome shotgun (WGS) entry which is preliminary data.</text>
</comment>